<gene>
    <name evidence="1" type="ORF">ACFSCZ_01400</name>
</gene>
<reference evidence="2" key="1">
    <citation type="journal article" date="2019" name="Int. J. Syst. Evol. Microbiol.">
        <title>The Global Catalogue of Microorganisms (GCM) 10K type strain sequencing project: providing services to taxonomists for standard genome sequencing and annotation.</title>
        <authorList>
            <consortium name="The Broad Institute Genomics Platform"/>
            <consortium name="The Broad Institute Genome Sequencing Center for Infectious Disease"/>
            <person name="Wu L."/>
            <person name="Ma J."/>
        </authorList>
    </citation>
    <scope>NUCLEOTIDE SEQUENCE [LARGE SCALE GENOMIC DNA]</scope>
    <source>
        <strain evidence="2">CGMCC 1.12295</strain>
    </source>
</reference>
<protein>
    <submittedName>
        <fullName evidence="1">Uncharacterized protein</fullName>
    </submittedName>
</protein>
<sequence length="60" mass="6798">MGKFISNIILPMAAIALLYRWRYKILNLVLSNDSIRKLSVDAVMRVPGVRSGLFSKAFRS</sequence>
<dbReference type="RefSeq" id="WP_380771794.1">
    <property type="nucleotide sequence ID" value="NZ_JBHUEO010000004.1"/>
</dbReference>
<evidence type="ECO:0000313" key="1">
    <source>
        <dbReference type="EMBL" id="MFD1705405.1"/>
    </source>
</evidence>
<evidence type="ECO:0000313" key="2">
    <source>
        <dbReference type="Proteomes" id="UP001597301"/>
    </source>
</evidence>
<accession>A0ABW4KBP7</accession>
<proteinExistence type="predicted"/>
<organism evidence="1 2">
    <name type="scientific">Siminovitchia sediminis</name>
    <dbReference type="NCBI Taxonomy" id="1274353"/>
    <lineage>
        <taxon>Bacteria</taxon>
        <taxon>Bacillati</taxon>
        <taxon>Bacillota</taxon>
        <taxon>Bacilli</taxon>
        <taxon>Bacillales</taxon>
        <taxon>Bacillaceae</taxon>
        <taxon>Siminovitchia</taxon>
    </lineage>
</organism>
<keyword evidence="2" id="KW-1185">Reference proteome</keyword>
<name>A0ABW4KBP7_9BACI</name>
<comment type="caution">
    <text evidence="1">The sequence shown here is derived from an EMBL/GenBank/DDBJ whole genome shotgun (WGS) entry which is preliminary data.</text>
</comment>
<dbReference type="Proteomes" id="UP001597301">
    <property type="component" value="Unassembled WGS sequence"/>
</dbReference>
<dbReference type="EMBL" id="JBHUEO010000004">
    <property type="protein sequence ID" value="MFD1705405.1"/>
    <property type="molecule type" value="Genomic_DNA"/>
</dbReference>